<proteinExistence type="inferred from homology"/>
<feature type="domain" description="Cytidyltransferase-like" evidence="12">
    <location>
        <begin position="19"/>
        <end position="193"/>
    </location>
</feature>
<evidence type="ECO:0000259" key="12">
    <source>
        <dbReference type="Pfam" id="PF01467"/>
    </source>
</evidence>
<evidence type="ECO:0000256" key="5">
    <source>
        <dbReference type="ARBA" id="ARBA00022679"/>
    </source>
</evidence>
<dbReference type="PANTHER" id="PTHR39321:SF3">
    <property type="entry name" value="PHOSPHOPANTETHEINE ADENYLYLTRANSFERASE"/>
    <property type="match status" value="1"/>
</dbReference>
<keyword evidence="6 11" id="KW-0548">Nucleotidyltransferase</keyword>
<keyword evidence="8 11" id="KW-0067">ATP-binding</keyword>
<evidence type="ECO:0000256" key="3">
    <source>
        <dbReference type="ARBA" id="ARBA00009014"/>
    </source>
</evidence>
<evidence type="ECO:0000313" key="13">
    <source>
        <dbReference type="EMBL" id="MEK8025044.1"/>
    </source>
</evidence>
<accession>A0ABU9B5A2</accession>
<dbReference type="PANTHER" id="PTHR39321">
    <property type="entry name" value="NICOTINATE-NUCLEOTIDE ADENYLYLTRANSFERASE-RELATED"/>
    <property type="match status" value="1"/>
</dbReference>
<dbReference type="Gene3D" id="3.40.50.620">
    <property type="entry name" value="HUPs"/>
    <property type="match status" value="1"/>
</dbReference>
<dbReference type="EMBL" id="JBBUTF010000003">
    <property type="protein sequence ID" value="MEK8025044.1"/>
    <property type="molecule type" value="Genomic_DNA"/>
</dbReference>
<dbReference type="EC" id="2.7.7.18" evidence="11"/>
<comment type="caution">
    <text evidence="13">The sequence shown here is derived from an EMBL/GenBank/DDBJ whole genome shotgun (WGS) entry which is preliminary data.</text>
</comment>
<evidence type="ECO:0000256" key="6">
    <source>
        <dbReference type="ARBA" id="ARBA00022695"/>
    </source>
</evidence>
<dbReference type="InterPro" id="IPR014729">
    <property type="entry name" value="Rossmann-like_a/b/a_fold"/>
</dbReference>
<keyword evidence="5 11" id="KW-0808">Transferase</keyword>
<comment type="function">
    <text evidence="1 11">Catalyzes the reversible adenylation of nicotinate mononucleotide (NaMN) to nicotinic acid adenine dinucleotide (NaAD).</text>
</comment>
<comment type="catalytic activity">
    <reaction evidence="10 11">
        <text>nicotinate beta-D-ribonucleotide + ATP + H(+) = deamido-NAD(+) + diphosphate</text>
        <dbReference type="Rhea" id="RHEA:22860"/>
        <dbReference type="ChEBI" id="CHEBI:15378"/>
        <dbReference type="ChEBI" id="CHEBI:30616"/>
        <dbReference type="ChEBI" id="CHEBI:33019"/>
        <dbReference type="ChEBI" id="CHEBI:57502"/>
        <dbReference type="ChEBI" id="CHEBI:58437"/>
        <dbReference type="EC" id="2.7.7.18"/>
    </reaction>
</comment>
<keyword evidence="9 11" id="KW-0520">NAD</keyword>
<protein>
    <recommendedName>
        <fullName evidence="11">Probable nicotinate-nucleotide adenylyltransferase</fullName>
        <ecNumber evidence="11">2.7.7.18</ecNumber>
    </recommendedName>
    <alternativeName>
        <fullName evidence="11">Deamido-NAD(+) diphosphorylase</fullName>
    </alternativeName>
    <alternativeName>
        <fullName evidence="11">Deamido-NAD(+) pyrophosphorylase</fullName>
    </alternativeName>
    <alternativeName>
        <fullName evidence="11">Nicotinate mononucleotide adenylyltransferase</fullName>
        <shortName evidence="11">NaMN adenylyltransferase</shortName>
    </alternativeName>
</protein>
<evidence type="ECO:0000256" key="9">
    <source>
        <dbReference type="ARBA" id="ARBA00023027"/>
    </source>
</evidence>
<reference evidence="13 14" key="1">
    <citation type="submission" date="2024-04" db="EMBL/GenBank/DDBJ databases">
        <title>Novel species of the genus Ideonella isolated from streams.</title>
        <authorList>
            <person name="Lu H."/>
        </authorList>
    </citation>
    <scope>NUCLEOTIDE SEQUENCE [LARGE SCALE GENOMIC DNA]</scope>
    <source>
        <strain evidence="13 14">BYS139W</strain>
    </source>
</reference>
<dbReference type="Proteomes" id="UP001368500">
    <property type="component" value="Unassembled WGS sequence"/>
</dbReference>
<dbReference type="GO" id="GO:0004515">
    <property type="term" value="F:nicotinate-nucleotide adenylyltransferase activity"/>
    <property type="evidence" value="ECO:0007669"/>
    <property type="project" value="UniProtKB-EC"/>
</dbReference>
<dbReference type="HAMAP" id="MF_00244">
    <property type="entry name" value="NaMN_adenylyltr"/>
    <property type="match status" value="1"/>
</dbReference>
<dbReference type="SUPFAM" id="SSF52374">
    <property type="entry name" value="Nucleotidylyl transferase"/>
    <property type="match status" value="1"/>
</dbReference>
<dbReference type="RefSeq" id="WP_341372827.1">
    <property type="nucleotide sequence ID" value="NZ_JBBUTF010000003.1"/>
</dbReference>
<keyword evidence="4 11" id="KW-0662">Pyridine nucleotide biosynthesis</keyword>
<dbReference type="Pfam" id="PF01467">
    <property type="entry name" value="CTP_transf_like"/>
    <property type="match status" value="1"/>
</dbReference>
<evidence type="ECO:0000313" key="14">
    <source>
        <dbReference type="Proteomes" id="UP001368500"/>
    </source>
</evidence>
<evidence type="ECO:0000256" key="2">
    <source>
        <dbReference type="ARBA" id="ARBA00005019"/>
    </source>
</evidence>
<evidence type="ECO:0000256" key="7">
    <source>
        <dbReference type="ARBA" id="ARBA00022741"/>
    </source>
</evidence>
<evidence type="ECO:0000256" key="11">
    <source>
        <dbReference type="HAMAP-Rule" id="MF_00244"/>
    </source>
</evidence>
<gene>
    <name evidence="11 13" type="primary">nadD</name>
    <name evidence="13" type="ORF">AACH11_03600</name>
</gene>
<dbReference type="CDD" id="cd02165">
    <property type="entry name" value="NMNAT"/>
    <property type="match status" value="1"/>
</dbReference>
<evidence type="ECO:0000256" key="8">
    <source>
        <dbReference type="ARBA" id="ARBA00022840"/>
    </source>
</evidence>
<comment type="pathway">
    <text evidence="2 11">Cofactor biosynthesis; NAD(+) biosynthesis; deamido-NAD(+) from nicotinate D-ribonucleotide: step 1/1.</text>
</comment>
<dbReference type="InterPro" id="IPR005248">
    <property type="entry name" value="NadD/NMNAT"/>
</dbReference>
<dbReference type="NCBIfam" id="TIGR00482">
    <property type="entry name" value="nicotinate (nicotinamide) nucleotide adenylyltransferase"/>
    <property type="match status" value="1"/>
</dbReference>
<organism evidence="13 14">
    <name type="scientific">Pseudaquabacterium rugosum</name>
    <dbReference type="NCBI Taxonomy" id="2984194"/>
    <lineage>
        <taxon>Bacteria</taxon>
        <taxon>Pseudomonadati</taxon>
        <taxon>Pseudomonadota</taxon>
        <taxon>Betaproteobacteria</taxon>
        <taxon>Burkholderiales</taxon>
        <taxon>Sphaerotilaceae</taxon>
        <taxon>Pseudaquabacterium</taxon>
    </lineage>
</organism>
<sequence length="231" mass="24943">MSQPADLRSADGAVRRIGLLGGSFDPPHLAHRALGRLAQQALALDELRWLPAGQPWQKAGQRLAAPAHRLAMLQALLDEAPGAGAEGIDPRELQRQGPSYTIDTVLELRAEAAAAGRAVELFLIIGQDQYGRIDTWQRWPELLELVRLAVAAREGKMPCAPAALAERPGHHDPSRVHVLPLPRLDIAARDIRRRLAAGQAVDALVGPAVAGYIARHGLYRDPSDNDSPGTR</sequence>
<name>A0ABU9B5A2_9BURK</name>
<evidence type="ECO:0000256" key="1">
    <source>
        <dbReference type="ARBA" id="ARBA00002324"/>
    </source>
</evidence>
<keyword evidence="7 11" id="KW-0547">Nucleotide-binding</keyword>
<comment type="similarity">
    <text evidence="3 11">Belongs to the NadD family.</text>
</comment>
<evidence type="ECO:0000256" key="10">
    <source>
        <dbReference type="ARBA" id="ARBA00048721"/>
    </source>
</evidence>
<dbReference type="InterPro" id="IPR004821">
    <property type="entry name" value="Cyt_trans-like"/>
</dbReference>
<keyword evidence="14" id="KW-1185">Reference proteome</keyword>
<evidence type="ECO:0000256" key="4">
    <source>
        <dbReference type="ARBA" id="ARBA00022642"/>
    </source>
</evidence>